<dbReference type="Proteomes" id="UP000515163">
    <property type="component" value="Unplaced"/>
</dbReference>
<keyword evidence="7" id="KW-0547">Nucleotide-binding</keyword>
<dbReference type="GO" id="GO:0006183">
    <property type="term" value="P:GTP biosynthetic process"/>
    <property type="evidence" value="ECO:0007669"/>
    <property type="project" value="InterPro"/>
</dbReference>
<comment type="subcellular location">
    <subcellularLocation>
        <location evidence="1">Cytoplasm</location>
        <location evidence="1">Cytoskeleton</location>
        <location evidence="1">Cilium axoneme</location>
    </subcellularLocation>
</comment>
<dbReference type="PRINTS" id="PR01243">
    <property type="entry name" value="NUCDPKINASE"/>
</dbReference>
<evidence type="ECO:0000313" key="11">
    <source>
        <dbReference type="Proteomes" id="UP000515163"/>
    </source>
</evidence>
<dbReference type="FunCoup" id="A0A6P8H8I4">
    <property type="interactions" value="892"/>
</dbReference>
<sequence>MSASDERYAFMAEWYDPQAALMRKYQLLYYPSDSTVEMYDIKNRRLFLKRSVIDGLRTPDLYIGAIVNIHSRQLTITDFADNFTTSRLKSINEQTLALIKPDALGAGHLGSIVEMIDKEGFVICKAKMVRLTRQEASDFYKEHANQPFYNRLVEFMTSGPVVAMELKGHDAIQRWRKLLGPTDSATAREKSPISVRAKFGTDNTKNAAHGSDSSVSAEKELKFFFGYKRQNTAQFNNCTLCIIKPHAVAEGLTGKIISAILDQGFEVSALQMYHMERANAEEFHEVYKGVVNEYNSMVVELCSGPCLVLEIRGLDAPQKFREFVGPADPEIARHLRPRTIRARFGKDKIKNAVHCTDLPEDGILEVQYFFKILNQ</sequence>
<feature type="binding site" evidence="8">
    <location>
        <position position="196"/>
    </location>
    <ligand>
        <name>ATP</name>
        <dbReference type="ChEBI" id="CHEBI:30616"/>
    </ligand>
</feature>
<evidence type="ECO:0000256" key="1">
    <source>
        <dbReference type="ARBA" id="ARBA00004430"/>
    </source>
</evidence>
<dbReference type="RefSeq" id="XP_031551543.1">
    <property type="nucleotide sequence ID" value="XM_031695683.1"/>
</dbReference>
<dbReference type="InterPro" id="IPR057579">
    <property type="entry name" value="DM10_NDK7"/>
</dbReference>
<dbReference type="GO" id="GO:0016787">
    <property type="term" value="F:hydrolase activity"/>
    <property type="evidence" value="ECO:0007669"/>
    <property type="project" value="UniProtKB-KW"/>
</dbReference>
<feature type="binding site" evidence="8">
    <location>
        <position position="206"/>
    </location>
    <ligand>
        <name>ATP</name>
        <dbReference type="ChEBI" id="CHEBI:30616"/>
    </ligand>
</feature>
<keyword evidence="4" id="KW-0206">Cytoskeleton</keyword>
<comment type="similarity">
    <text evidence="8 9">Belongs to the NDK family.</text>
</comment>
<dbReference type="InterPro" id="IPR006602">
    <property type="entry name" value="DM10_dom"/>
</dbReference>
<protein>
    <submittedName>
        <fullName evidence="12">Nucleoside diphosphate kinase 7-like</fullName>
    </submittedName>
</protein>
<keyword evidence="7" id="KW-0067">ATP-binding</keyword>
<evidence type="ECO:0000256" key="3">
    <source>
        <dbReference type="ARBA" id="ARBA00022801"/>
    </source>
</evidence>
<name>A0A6P8H8I4_ACTTE</name>
<dbReference type="FunFam" id="3.30.70.141:FF:000010">
    <property type="entry name" value="Nucleoside diphosphate kinase 7"/>
    <property type="match status" value="1"/>
</dbReference>
<evidence type="ECO:0000256" key="4">
    <source>
        <dbReference type="ARBA" id="ARBA00023212"/>
    </source>
</evidence>
<dbReference type="SMART" id="SM00562">
    <property type="entry name" value="NDK"/>
    <property type="match status" value="2"/>
</dbReference>
<feature type="binding site" evidence="8">
    <location>
        <position position="176"/>
    </location>
    <ligand>
        <name>ATP</name>
        <dbReference type="ChEBI" id="CHEBI:30616"/>
    </ligand>
</feature>
<dbReference type="GO" id="GO:0005524">
    <property type="term" value="F:ATP binding"/>
    <property type="evidence" value="ECO:0007669"/>
    <property type="project" value="UniProtKB-KW"/>
</dbReference>
<proteinExistence type="inferred from homology"/>
<keyword evidence="2" id="KW-0963">Cytoplasm</keyword>
<dbReference type="InterPro" id="IPR034907">
    <property type="entry name" value="NDK-like_dom"/>
</dbReference>
<evidence type="ECO:0000259" key="10">
    <source>
        <dbReference type="PROSITE" id="PS51336"/>
    </source>
</evidence>
<evidence type="ECO:0000256" key="5">
    <source>
        <dbReference type="ARBA" id="ARBA00023273"/>
    </source>
</evidence>
<dbReference type="InParanoid" id="A0A6P8H8I4"/>
<keyword evidence="5" id="KW-0966">Cell projection</keyword>
<dbReference type="SMART" id="SM00676">
    <property type="entry name" value="DM10"/>
    <property type="match status" value="1"/>
</dbReference>
<reference evidence="12" key="1">
    <citation type="submission" date="2025-08" db="UniProtKB">
        <authorList>
            <consortium name="RefSeq"/>
        </authorList>
    </citation>
    <scope>IDENTIFICATION</scope>
    <source>
        <tissue evidence="12">Tentacle</tissue>
    </source>
</reference>
<feature type="binding site" evidence="8">
    <location>
        <position position="100"/>
    </location>
    <ligand>
        <name>ATP</name>
        <dbReference type="ChEBI" id="CHEBI:30616"/>
    </ligand>
</feature>
<dbReference type="AlphaFoldDB" id="A0A6P8H8I4"/>
<keyword evidence="11" id="KW-1185">Reference proteome</keyword>
<dbReference type="PIRSF" id="PIRSF036503">
    <property type="entry name" value="NDK7"/>
    <property type="match status" value="1"/>
</dbReference>
<organism evidence="11 12">
    <name type="scientific">Actinia tenebrosa</name>
    <name type="common">Australian red waratah sea anemone</name>
    <dbReference type="NCBI Taxonomy" id="6105"/>
    <lineage>
        <taxon>Eukaryota</taxon>
        <taxon>Metazoa</taxon>
        <taxon>Cnidaria</taxon>
        <taxon>Anthozoa</taxon>
        <taxon>Hexacorallia</taxon>
        <taxon>Actiniaria</taxon>
        <taxon>Actiniidae</taxon>
        <taxon>Actinia</taxon>
    </lineage>
</organism>
<dbReference type="Gene3D" id="3.30.70.141">
    <property type="entry name" value="Nucleoside diphosphate kinase-like domain"/>
    <property type="match status" value="2"/>
</dbReference>
<dbReference type="PROSITE" id="PS51336">
    <property type="entry name" value="DM10"/>
    <property type="match status" value="1"/>
</dbReference>
<dbReference type="GO" id="GO:0005879">
    <property type="term" value="C:axonemal microtubule"/>
    <property type="evidence" value="ECO:0007669"/>
    <property type="project" value="TreeGrafter"/>
</dbReference>
<comment type="caution">
    <text evidence="8">Lacks conserved residue(s) required for the propagation of feature annotation.</text>
</comment>
<gene>
    <name evidence="12" type="primary">LOC116288840</name>
</gene>
<dbReference type="PROSITE" id="PS51374">
    <property type="entry name" value="NDPK_LIKE"/>
    <property type="match status" value="2"/>
</dbReference>
<dbReference type="PANTHER" id="PTHR43109">
    <property type="entry name" value="NUCLEOSIDE DIPHOSPHATE KINASE 7"/>
    <property type="match status" value="1"/>
</dbReference>
<dbReference type="OrthoDB" id="270127at2759"/>
<evidence type="ECO:0000313" key="12">
    <source>
        <dbReference type="RefSeq" id="XP_031551543.1"/>
    </source>
</evidence>
<feature type="binding site" evidence="8">
    <location>
        <position position="148"/>
    </location>
    <ligand>
        <name>ATP</name>
        <dbReference type="ChEBI" id="CHEBI:30616"/>
    </ligand>
</feature>
<dbReference type="GO" id="GO:0004550">
    <property type="term" value="F:nucleoside diphosphate kinase activity"/>
    <property type="evidence" value="ECO:0007669"/>
    <property type="project" value="InterPro"/>
</dbReference>
<dbReference type="Pfam" id="PF25364">
    <property type="entry name" value="PH_NDK7_N"/>
    <property type="match status" value="1"/>
</dbReference>
<dbReference type="InterPro" id="IPR036850">
    <property type="entry name" value="NDK-like_dom_sf"/>
</dbReference>
<dbReference type="KEGG" id="aten:116288840"/>
<dbReference type="Gene3D" id="2.30.29.170">
    <property type="match status" value="1"/>
</dbReference>
<evidence type="ECO:0000256" key="2">
    <source>
        <dbReference type="ARBA" id="ARBA00022490"/>
    </source>
</evidence>
<dbReference type="Pfam" id="PF00334">
    <property type="entry name" value="NDK"/>
    <property type="match status" value="2"/>
</dbReference>
<evidence type="ECO:0000256" key="8">
    <source>
        <dbReference type="PROSITE-ProRule" id="PRU00706"/>
    </source>
</evidence>
<dbReference type="GO" id="GO:0006241">
    <property type="term" value="P:CTP biosynthetic process"/>
    <property type="evidence" value="ECO:0007669"/>
    <property type="project" value="InterPro"/>
</dbReference>
<evidence type="ECO:0000256" key="9">
    <source>
        <dbReference type="RuleBase" id="RU004011"/>
    </source>
</evidence>
<dbReference type="InterPro" id="IPR037993">
    <property type="entry name" value="NDPk7B"/>
</dbReference>
<evidence type="ECO:0000256" key="7">
    <source>
        <dbReference type="PIRSR" id="PIRSR036503-51"/>
    </source>
</evidence>
<feature type="domain" description="DM10" evidence="10">
    <location>
        <begin position="4"/>
        <end position="92"/>
    </location>
</feature>
<keyword evidence="3" id="KW-0378">Hydrolase</keyword>
<evidence type="ECO:0000256" key="6">
    <source>
        <dbReference type="PIRSR" id="PIRSR036503-50"/>
    </source>
</evidence>
<dbReference type="GO" id="GO:0006228">
    <property type="term" value="P:UTP biosynthetic process"/>
    <property type="evidence" value="ECO:0007669"/>
    <property type="project" value="InterPro"/>
</dbReference>
<dbReference type="CDD" id="cd04412">
    <property type="entry name" value="NDPk7B"/>
    <property type="match status" value="1"/>
</dbReference>
<dbReference type="InterPro" id="IPR011410">
    <property type="entry name" value="NDPK7"/>
</dbReference>
<feature type="active site" description="Pros-phosphohistidine intermediate" evidence="6 8">
    <location>
        <position position="209"/>
    </location>
</feature>
<dbReference type="SUPFAM" id="SSF54919">
    <property type="entry name" value="Nucleoside diphosphate kinase, NDK"/>
    <property type="match status" value="2"/>
</dbReference>
<dbReference type="GeneID" id="116288840"/>
<dbReference type="InterPro" id="IPR001564">
    <property type="entry name" value="Nucleoside_diP_kinase"/>
</dbReference>
<dbReference type="FunFam" id="3.30.70.141:FF:000004">
    <property type="entry name" value="Nucleoside diphosphate kinase 7"/>
    <property type="match status" value="1"/>
</dbReference>
<feature type="active site" description="Pros-phosphohistidine intermediate" evidence="8">
    <location>
        <position position="354"/>
    </location>
</feature>
<feature type="binding site" evidence="8">
    <location>
        <position position="182"/>
    </location>
    <ligand>
        <name>ATP</name>
        <dbReference type="ChEBI" id="CHEBI:30616"/>
    </ligand>
</feature>
<accession>A0A6P8H8I4</accession>
<dbReference type="PANTHER" id="PTHR43109:SF2">
    <property type="entry name" value="NUCLEOSIDE DIPHOSPHATE KINASE 7"/>
    <property type="match status" value="1"/>
</dbReference>